<sequence length="78" mass="8643">MVLPVSRQRLCAQSTEQQAVSLPPRSPVSALIIALMHEFESLEELFYQLKASGKAIRKVAYALVTVYDNARGPKARKA</sequence>
<reference evidence="1 2" key="1">
    <citation type="submission" date="2018-06" db="EMBL/GenBank/DDBJ databases">
        <authorList>
            <consortium name="Pathogen Informatics"/>
            <person name="Doyle S."/>
        </authorList>
    </citation>
    <scope>NUCLEOTIDE SEQUENCE [LARGE SCALE GENOMIC DNA]</scope>
    <source>
        <strain evidence="1 2">NCTC7914</strain>
    </source>
</reference>
<proteinExistence type="predicted"/>
<evidence type="ECO:0000313" key="2">
    <source>
        <dbReference type="Proteomes" id="UP000254602"/>
    </source>
</evidence>
<gene>
    <name evidence="1" type="ORF">NCTC7914_03101</name>
</gene>
<name>A0A379KLT9_PSEPU</name>
<organism evidence="1 2">
    <name type="scientific">Pseudomonas putida</name>
    <name type="common">Arthrobacter siderocapsulatus</name>
    <dbReference type="NCBI Taxonomy" id="303"/>
    <lineage>
        <taxon>Bacteria</taxon>
        <taxon>Pseudomonadati</taxon>
        <taxon>Pseudomonadota</taxon>
        <taxon>Gammaproteobacteria</taxon>
        <taxon>Pseudomonadales</taxon>
        <taxon>Pseudomonadaceae</taxon>
        <taxon>Pseudomonas</taxon>
    </lineage>
</organism>
<dbReference type="EMBL" id="UGUY01000001">
    <property type="protein sequence ID" value="SUD68974.1"/>
    <property type="molecule type" value="Genomic_DNA"/>
</dbReference>
<dbReference type="AlphaFoldDB" id="A0A379KLT9"/>
<dbReference type="Proteomes" id="UP000254602">
    <property type="component" value="Unassembled WGS sequence"/>
</dbReference>
<protein>
    <submittedName>
        <fullName evidence="1">Uncharacterized protein</fullName>
    </submittedName>
</protein>
<evidence type="ECO:0000313" key="1">
    <source>
        <dbReference type="EMBL" id="SUD68974.1"/>
    </source>
</evidence>
<accession>A0A379KLT9</accession>